<dbReference type="PROSITE" id="PS00143">
    <property type="entry name" value="INSULINASE"/>
    <property type="match status" value="1"/>
</dbReference>
<dbReference type="GO" id="GO:0004222">
    <property type="term" value="F:metalloendopeptidase activity"/>
    <property type="evidence" value="ECO:0007669"/>
    <property type="project" value="InterPro"/>
</dbReference>
<evidence type="ECO:0000313" key="6">
    <source>
        <dbReference type="Proteomes" id="UP000316609"/>
    </source>
</evidence>
<dbReference type="GO" id="GO:0046872">
    <property type="term" value="F:metal ion binding"/>
    <property type="evidence" value="ECO:0007669"/>
    <property type="project" value="InterPro"/>
</dbReference>
<comment type="caution">
    <text evidence="5">The sequence shown here is derived from an EMBL/GenBank/DDBJ whole genome shotgun (WGS) entry which is preliminary data.</text>
</comment>
<dbReference type="Gene3D" id="3.30.830.10">
    <property type="entry name" value="Metalloenzyme, LuxS/M16 peptidase-like"/>
    <property type="match status" value="2"/>
</dbReference>
<dbReference type="Pfam" id="PF00675">
    <property type="entry name" value="Peptidase_M16"/>
    <property type="match status" value="1"/>
</dbReference>
<dbReference type="InterPro" id="IPR011765">
    <property type="entry name" value="Pept_M16_N"/>
</dbReference>
<dbReference type="PANTHER" id="PTHR11851:SF49">
    <property type="entry name" value="MITOCHONDRIAL-PROCESSING PEPTIDASE SUBUNIT ALPHA"/>
    <property type="match status" value="1"/>
</dbReference>
<evidence type="ECO:0000256" key="1">
    <source>
        <dbReference type="ARBA" id="ARBA00007261"/>
    </source>
</evidence>
<gene>
    <name evidence="5" type="ORF">E6K78_00970</name>
</gene>
<sequence length="423" mass="47155">MVQGIYRKTVLTSGMTLVTEAMPWRTSVAVGVWVRSGSRDEPVEWLGISHFLEHMMFKGTERRDARSIAASLESLGGHLDAYTAREQVCYQARALAEHLPEAVDVLSDIVCRSLLAPTEVAREKDVVREEILAYEDNPEEKVNDLLAEQVWGGHELGRPILGTAATVGELTADHLKDYFWRRYRPRDLVLIATGGLEHAHLEELAERMFAPPAGESMPLSEGPPPYRPKIQHYARDLQQLYVSLGTRGVADVHPDRYPLVVLNTLLGGGMSSRLFQSVREQAGLAYSVYSAQEFYRDAGMLSIQMGVSPDRGREALNRTREELDALRDAGPTEEEVEAARSQIRGTVMIEQDSVSSRMNYLAHEEIYRGTHTPPEEQVKKILAVTREQVIDVARRHLEPSRFSLAALGPAHGGPLGANDWPTD</sequence>
<feature type="domain" description="Peptidase M16 N-terminal" evidence="3">
    <location>
        <begin position="18"/>
        <end position="163"/>
    </location>
</feature>
<name>A0A538TYF0_UNCEI</name>
<evidence type="ECO:0000256" key="2">
    <source>
        <dbReference type="RuleBase" id="RU004447"/>
    </source>
</evidence>
<protein>
    <submittedName>
        <fullName evidence="5">Insulinase family protein</fullName>
    </submittedName>
</protein>
<dbReference type="InterPro" id="IPR011249">
    <property type="entry name" value="Metalloenz_LuxS/M16"/>
</dbReference>
<dbReference type="EMBL" id="VBOY01000007">
    <property type="protein sequence ID" value="TMQ68549.1"/>
    <property type="molecule type" value="Genomic_DNA"/>
</dbReference>
<accession>A0A538TYF0</accession>
<evidence type="ECO:0000259" key="4">
    <source>
        <dbReference type="Pfam" id="PF05193"/>
    </source>
</evidence>
<dbReference type="Proteomes" id="UP000316609">
    <property type="component" value="Unassembled WGS sequence"/>
</dbReference>
<dbReference type="GO" id="GO:0006508">
    <property type="term" value="P:proteolysis"/>
    <property type="evidence" value="ECO:0007669"/>
    <property type="project" value="InterPro"/>
</dbReference>
<dbReference type="Pfam" id="PF05193">
    <property type="entry name" value="Peptidase_M16_C"/>
    <property type="match status" value="1"/>
</dbReference>
<dbReference type="PANTHER" id="PTHR11851">
    <property type="entry name" value="METALLOPROTEASE"/>
    <property type="match status" value="1"/>
</dbReference>
<evidence type="ECO:0000313" key="5">
    <source>
        <dbReference type="EMBL" id="TMQ68549.1"/>
    </source>
</evidence>
<dbReference type="SUPFAM" id="SSF63411">
    <property type="entry name" value="LuxS/MPP-like metallohydrolase"/>
    <property type="match status" value="2"/>
</dbReference>
<dbReference type="AlphaFoldDB" id="A0A538TYF0"/>
<dbReference type="InterPro" id="IPR007863">
    <property type="entry name" value="Peptidase_M16_C"/>
</dbReference>
<dbReference type="InterPro" id="IPR001431">
    <property type="entry name" value="Pept_M16_Zn_BS"/>
</dbReference>
<feature type="domain" description="Peptidase M16 C-terminal" evidence="4">
    <location>
        <begin position="170"/>
        <end position="342"/>
    </location>
</feature>
<organism evidence="5 6">
    <name type="scientific">Eiseniibacteriota bacterium</name>
    <dbReference type="NCBI Taxonomy" id="2212470"/>
    <lineage>
        <taxon>Bacteria</taxon>
        <taxon>Candidatus Eiseniibacteriota</taxon>
    </lineage>
</organism>
<dbReference type="InterPro" id="IPR050361">
    <property type="entry name" value="MPP/UQCRC_Complex"/>
</dbReference>
<comment type="similarity">
    <text evidence="1 2">Belongs to the peptidase M16 family.</text>
</comment>
<evidence type="ECO:0000259" key="3">
    <source>
        <dbReference type="Pfam" id="PF00675"/>
    </source>
</evidence>
<reference evidence="5 6" key="1">
    <citation type="journal article" date="2019" name="Nat. Microbiol.">
        <title>Mediterranean grassland soil C-N compound turnover is dependent on rainfall and depth, and is mediated by genomically divergent microorganisms.</title>
        <authorList>
            <person name="Diamond S."/>
            <person name="Andeer P.F."/>
            <person name="Li Z."/>
            <person name="Crits-Christoph A."/>
            <person name="Burstein D."/>
            <person name="Anantharaman K."/>
            <person name="Lane K.R."/>
            <person name="Thomas B.C."/>
            <person name="Pan C."/>
            <person name="Northen T.R."/>
            <person name="Banfield J.F."/>
        </authorList>
    </citation>
    <scope>NUCLEOTIDE SEQUENCE [LARGE SCALE GENOMIC DNA]</scope>
    <source>
        <strain evidence="5">WS_8</strain>
    </source>
</reference>
<proteinExistence type="inferred from homology"/>